<dbReference type="PANTHER" id="PTHR33121">
    <property type="entry name" value="CYCLIC DI-GMP PHOSPHODIESTERASE PDEF"/>
    <property type="match status" value="1"/>
</dbReference>
<dbReference type="Gene3D" id="3.10.580.10">
    <property type="entry name" value="CBS-domain"/>
    <property type="match status" value="1"/>
</dbReference>
<dbReference type="SUPFAM" id="SSF55073">
    <property type="entry name" value="Nucleotide cyclase"/>
    <property type="match status" value="1"/>
</dbReference>
<evidence type="ECO:0000259" key="2">
    <source>
        <dbReference type="PROSITE" id="PS50887"/>
    </source>
</evidence>
<dbReference type="AlphaFoldDB" id="A0A644WLW1"/>
<dbReference type="Pfam" id="PF00563">
    <property type="entry name" value="EAL"/>
    <property type="match status" value="1"/>
</dbReference>
<dbReference type="InterPro" id="IPR000160">
    <property type="entry name" value="GGDEF_dom"/>
</dbReference>
<dbReference type="InterPro" id="IPR043128">
    <property type="entry name" value="Rev_trsase/Diguanyl_cyclase"/>
</dbReference>
<evidence type="ECO:0008006" key="4">
    <source>
        <dbReference type="Google" id="ProtNLM"/>
    </source>
</evidence>
<dbReference type="InterPro" id="IPR001633">
    <property type="entry name" value="EAL_dom"/>
</dbReference>
<dbReference type="CDD" id="cd01949">
    <property type="entry name" value="GGDEF"/>
    <property type="match status" value="1"/>
</dbReference>
<gene>
    <name evidence="3" type="ORF">SDC9_51156</name>
</gene>
<dbReference type="InterPro" id="IPR050706">
    <property type="entry name" value="Cyclic-di-GMP_PDE-like"/>
</dbReference>
<evidence type="ECO:0000313" key="3">
    <source>
        <dbReference type="EMBL" id="MPM04875.1"/>
    </source>
</evidence>
<dbReference type="NCBIfam" id="TIGR00254">
    <property type="entry name" value="GGDEF"/>
    <property type="match status" value="1"/>
</dbReference>
<dbReference type="InterPro" id="IPR000644">
    <property type="entry name" value="CBS_dom"/>
</dbReference>
<organism evidence="3">
    <name type="scientific">bioreactor metagenome</name>
    <dbReference type="NCBI Taxonomy" id="1076179"/>
    <lineage>
        <taxon>unclassified sequences</taxon>
        <taxon>metagenomes</taxon>
        <taxon>ecological metagenomes</taxon>
    </lineage>
</organism>
<dbReference type="InterPro" id="IPR046342">
    <property type="entry name" value="CBS_dom_sf"/>
</dbReference>
<dbReference type="Pfam" id="PF00990">
    <property type="entry name" value="GGDEF"/>
    <property type="match status" value="1"/>
</dbReference>
<protein>
    <recommendedName>
        <fullName evidence="4">GGDEF domain-containing protein</fullName>
    </recommendedName>
</protein>
<comment type="caution">
    <text evidence="3">The sequence shown here is derived from an EMBL/GenBank/DDBJ whole genome shotgun (WGS) entry which is preliminary data.</text>
</comment>
<dbReference type="Gene3D" id="3.30.70.270">
    <property type="match status" value="1"/>
</dbReference>
<dbReference type="InterPro" id="IPR035919">
    <property type="entry name" value="EAL_sf"/>
</dbReference>
<feature type="domain" description="GGDEF" evidence="2">
    <location>
        <begin position="501"/>
        <end position="650"/>
    </location>
</feature>
<dbReference type="CDD" id="cd01948">
    <property type="entry name" value="EAL"/>
    <property type="match status" value="1"/>
</dbReference>
<feature type="domain" description="EAL" evidence="1">
    <location>
        <begin position="72"/>
        <end position="322"/>
    </location>
</feature>
<dbReference type="Pfam" id="PF00571">
    <property type="entry name" value="CBS"/>
    <property type="match status" value="1"/>
</dbReference>
<evidence type="ECO:0000259" key="1">
    <source>
        <dbReference type="PROSITE" id="PS50883"/>
    </source>
</evidence>
<dbReference type="SMART" id="SM00267">
    <property type="entry name" value="GGDEF"/>
    <property type="match status" value="1"/>
</dbReference>
<dbReference type="SUPFAM" id="SSF54631">
    <property type="entry name" value="CBS-domain pair"/>
    <property type="match status" value="1"/>
</dbReference>
<sequence>MIHPEEVKCKSIPLKSGKGALCRWGVQTGPGFHRDILQKRNGTCVRRLHCGASVPADKAEGRTEMTSFIVQEKSHDLFLRELLEKGRIHPVFQPILDVAEGKVYGYEILSRGMPPMESPLDLLAAARECGMLWEAERACRRAALEGIRRCDTGEGARYFLNVSPGVLSDPRFRELFTPERLKPYEISPDRIVLELTENLPVEDYGKLEESVAWFRKEGFSLALDDVGSGYSGLRTMAVSAPDFFKIDMEIVRGVAGDPYKKHVVRFLCSFAATVGAKIIAEGVENWEDMKALLELGVHYAQGFLFARPQKEPAPPPDHVMARLSAMYAELNGDDHMVGEGLRALVIKGTAARKGQMSCEDLEQLLRKNRTLDHLVVLDGDLPAGLITRQSFFLQTGGAFGYQLFQKRPLEEAAKKEFLAVPVFSPVSTLAKLAMERRQDDLYDPVVVVDDRGCFLGTVTMKQIISRSTELEVERVRSCNPLSGLPGNNHIRKWIGDARKESLFSLIYCDLDRFKEYNDRHGFLKGDELINFTATILREGLDELPEGTRLGHIGGDDFVLVCPGKVSSSALDAICDAFDRKKGLYFSREENAAGCYRATDRQGAVCSVPLVTLSLSVIEKDNLDLCAHPAVIAEKAASLKHAVKRITAAERRSSWLIDRRKAGVSGEAEQ</sequence>
<dbReference type="SUPFAM" id="SSF141868">
    <property type="entry name" value="EAL domain-like"/>
    <property type="match status" value="1"/>
</dbReference>
<dbReference type="EMBL" id="VSSQ01001079">
    <property type="protein sequence ID" value="MPM04875.1"/>
    <property type="molecule type" value="Genomic_DNA"/>
</dbReference>
<reference evidence="3" key="1">
    <citation type="submission" date="2019-08" db="EMBL/GenBank/DDBJ databases">
        <authorList>
            <person name="Kucharzyk K."/>
            <person name="Murdoch R.W."/>
            <person name="Higgins S."/>
            <person name="Loffler F."/>
        </authorList>
    </citation>
    <scope>NUCLEOTIDE SEQUENCE</scope>
</reference>
<dbReference type="PROSITE" id="PS50883">
    <property type="entry name" value="EAL"/>
    <property type="match status" value="1"/>
</dbReference>
<accession>A0A644WLW1</accession>
<dbReference type="SMART" id="SM00052">
    <property type="entry name" value="EAL"/>
    <property type="match status" value="1"/>
</dbReference>
<dbReference type="InterPro" id="IPR029787">
    <property type="entry name" value="Nucleotide_cyclase"/>
</dbReference>
<proteinExistence type="predicted"/>
<dbReference type="Gene3D" id="3.20.20.450">
    <property type="entry name" value="EAL domain"/>
    <property type="match status" value="1"/>
</dbReference>
<dbReference type="PANTHER" id="PTHR33121:SF76">
    <property type="entry name" value="SIGNALING PROTEIN"/>
    <property type="match status" value="1"/>
</dbReference>
<dbReference type="PROSITE" id="PS50887">
    <property type="entry name" value="GGDEF"/>
    <property type="match status" value="1"/>
</dbReference>
<dbReference type="GO" id="GO:0071111">
    <property type="term" value="F:cyclic-guanylate-specific phosphodiesterase activity"/>
    <property type="evidence" value="ECO:0007669"/>
    <property type="project" value="InterPro"/>
</dbReference>
<name>A0A644WLW1_9ZZZZ</name>